<dbReference type="EMBL" id="CP018082">
    <property type="protein sequence ID" value="APE35359.1"/>
    <property type="molecule type" value="Genomic_DNA"/>
</dbReference>
<dbReference type="Proteomes" id="UP000183810">
    <property type="component" value="Chromosome"/>
</dbReference>
<protein>
    <submittedName>
        <fullName evidence="2">ABC transporter permease</fullName>
    </submittedName>
</protein>
<gene>
    <name evidence="2" type="ORF">BOX37_16965</name>
</gene>
<evidence type="ECO:0000313" key="3">
    <source>
        <dbReference type="Proteomes" id="UP000183810"/>
    </source>
</evidence>
<feature type="transmembrane region" description="Helical" evidence="1">
    <location>
        <begin position="102"/>
        <end position="128"/>
    </location>
</feature>
<feature type="transmembrane region" description="Helical" evidence="1">
    <location>
        <begin position="236"/>
        <end position="254"/>
    </location>
</feature>
<dbReference type="RefSeq" id="WP_071928549.1">
    <property type="nucleotide sequence ID" value="NZ_CP018082.1"/>
</dbReference>
<feature type="transmembrane region" description="Helical" evidence="1">
    <location>
        <begin position="62"/>
        <end position="82"/>
    </location>
</feature>
<keyword evidence="1" id="KW-1133">Transmembrane helix</keyword>
<dbReference type="KEGG" id="nsl:BOX37_16965"/>
<organism evidence="2 3">
    <name type="scientific">Nocardia mangyaensis</name>
    <dbReference type="NCBI Taxonomy" id="2213200"/>
    <lineage>
        <taxon>Bacteria</taxon>
        <taxon>Bacillati</taxon>
        <taxon>Actinomycetota</taxon>
        <taxon>Actinomycetes</taxon>
        <taxon>Mycobacteriales</taxon>
        <taxon>Nocardiaceae</taxon>
        <taxon>Nocardia</taxon>
    </lineage>
</organism>
<dbReference type="AlphaFoldDB" id="A0A1J0VTU4"/>
<feature type="transmembrane region" description="Helical" evidence="1">
    <location>
        <begin position="179"/>
        <end position="198"/>
    </location>
</feature>
<name>A0A1J0VTU4_9NOCA</name>
<feature type="transmembrane region" description="Helical" evidence="1">
    <location>
        <begin position="21"/>
        <end position="42"/>
    </location>
</feature>
<sequence length="262" mass="28170">MLARYLVRAVRSELVKLSWRSSLWYAVVPLAILIPVALNFGIAKASQAETINGYGGMETSNATYWVLIFSTFILMSGAVSSLSNEFKDKTVETVAGIQARRWLLPVAKLIVFGLLSGAVAGATTFLLLGGFPHLFPDVWGEVDAFSGAGIRLLICVPIFTVLVCALGLGLAALLPKPGLVVMIVLLWKFGIEVFVTFVNNDLGRMLQRLSPFKNGELGVGQLSTTDSYFGGPNGSLLYFAVPCLVVFVLGTLRLSTGDMKSD</sequence>
<keyword evidence="1" id="KW-0472">Membrane</keyword>
<accession>A0A1J0VTU4</accession>
<keyword evidence="1" id="KW-0812">Transmembrane</keyword>
<evidence type="ECO:0000313" key="2">
    <source>
        <dbReference type="EMBL" id="APE35359.1"/>
    </source>
</evidence>
<dbReference type="OrthoDB" id="4411497at2"/>
<evidence type="ECO:0000256" key="1">
    <source>
        <dbReference type="SAM" id="Phobius"/>
    </source>
</evidence>
<keyword evidence="3" id="KW-1185">Reference proteome</keyword>
<reference evidence="2" key="1">
    <citation type="submission" date="2016-11" db="EMBL/GenBank/DDBJ databases">
        <authorList>
            <person name="Jaros S."/>
            <person name="Januszkiewicz K."/>
            <person name="Wedrychowicz H."/>
        </authorList>
    </citation>
    <scope>NUCLEOTIDE SEQUENCE [LARGE SCALE GENOMIC DNA]</scope>
    <source>
        <strain evidence="2">Y48</strain>
    </source>
</reference>
<feature type="transmembrane region" description="Helical" evidence="1">
    <location>
        <begin position="148"/>
        <end position="172"/>
    </location>
</feature>
<proteinExistence type="predicted"/>